<organism evidence="2 3">
    <name type="scientific">Leptospira jelokensis</name>
    <dbReference type="NCBI Taxonomy" id="2484931"/>
    <lineage>
        <taxon>Bacteria</taxon>
        <taxon>Pseudomonadati</taxon>
        <taxon>Spirochaetota</taxon>
        <taxon>Spirochaetia</taxon>
        <taxon>Leptospirales</taxon>
        <taxon>Leptospiraceae</taxon>
        <taxon>Leptospira</taxon>
    </lineage>
</organism>
<protein>
    <recommendedName>
        <fullName evidence="4">Outer membrane protein beta-barrel domain-containing protein</fullName>
    </recommendedName>
</protein>
<evidence type="ECO:0008006" key="4">
    <source>
        <dbReference type="Google" id="ProtNLM"/>
    </source>
</evidence>
<evidence type="ECO:0000256" key="1">
    <source>
        <dbReference type="SAM" id="SignalP"/>
    </source>
</evidence>
<gene>
    <name evidence="2" type="ORF">EHQ62_05240</name>
</gene>
<proteinExistence type="predicted"/>
<sequence length="170" mass="18230">MKYTFLVCLISFLPLFSVFAETSAGSSGKFGLGLTLFGPTGISGKYVLNQKSAVEGSLGLGTIGNGKAHLHVVYLYNIMDLSPSLHMYVGGGGVYQERNAEGNSGRGRGLGNLFRDRSHEPSLGIRAPLGLSFLTEDRRFELSGEVHMQVFVTGKNGVDVGLALAGRYYF</sequence>
<evidence type="ECO:0000313" key="3">
    <source>
        <dbReference type="Proteomes" id="UP000297567"/>
    </source>
</evidence>
<feature type="chain" id="PRO_5021367793" description="Outer membrane protein beta-barrel domain-containing protein" evidence="1">
    <location>
        <begin position="21"/>
        <end position="170"/>
    </location>
</feature>
<comment type="caution">
    <text evidence="2">The sequence shown here is derived from an EMBL/GenBank/DDBJ whole genome shotgun (WGS) entry which is preliminary data.</text>
</comment>
<feature type="signal peptide" evidence="1">
    <location>
        <begin position="1"/>
        <end position="20"/>
    </location>
</feature>
<reference evidence="2" key="1">
    <citation type="journal article" date="2019" name="PLoS Negl. Trop. Dis.">
        <title>Revisiting the worldwide diversity of Leptospira species in the environment.</title>
        <authorList>
            <person name="Vincent A.T."/>
            <person name="Schiettekatte O."/>
            <person name="Bourhy P."/>
            <person name="Veyrier F.J."/>
            <person name="Picardeau M."/>
        </authorList>
    </citation>
    <scope>NUCLEOTIDE SEQUENCE [LARGE SCALE GENOMIC DNA]</scope>
    <source>
        <strain evidence="2">201702451</strain>
    </source>
</reference>
<name>A0A4Z1A1L7_9LEPT</name>
<dbReference type="AlphaFoldDB" id="A0A4Z1A1L7"/>
<accession>A0A4Z1A1L7</accession>
<evidence type="ECO:0000313" key="2">
    <source>
        <dbReference type="EMBL" id="TGL72236.1"/>
    </source>
</evidence>
<keyword evidence="1" id="KW-0732">Signal</keyword>
<dbReference type="RefSeq" id="WP_135641161.1">
    <property type="nucleotide sequence ID" value="NZ_RQGH01000011.1"/>
</dbReference>
<dbReference type="EMBL" id="RQGH01000011">
    <property type="protein sequence ID" value="TGL72236.1"/>
    <property type="molecule type" value="Genomic_DNA"/>
</dbReference>
<keyword evidence="3" id="KW-1185">Reference proteome</keyword>
<dbReference type="Proteomes" id="UP000297567">
    <property type="component" value="Unassembled WGS sequence"/>
</dbReference>